<keyword evidence="1" id="KW-0614">Plasmid</keyword>
<dbReference type="EMBL" id="MN310372">
    <property type="protein sequence ID" value="QFX76844.1"/>
    <property type="molecule type" value="Genomic_DNA"/>
</dbReference>
<proteinExistence type="predicted"/>
<dbReference type="AlphaFoldDB" id="A0A6B7Q3C6"/>
<geneLocation type="plasmid" evidence="1">
    <name>p716811-VIM</name>
</geneLocation>
<protein>
    <submittedName>
        <fullName evidence="1">Uncharacterized protein</fullName>
    </submittedName>
</protein>
<dbReference type="RefSeq" id="WP_060514604.1">
    <property type="nucleotide sequence ID" value="NZ_JALKHN010000002.1"/>
</dbReference>
<accession>A0A6B7Q3C6</accession>
<organism evidence="1">
    <name type="scientific">Pseudomonas putida</name>
    <name type="common">Arthrobacter siderocapsulatus</name>
    <dbReference type="NCBI Taxonomy" id="303"/>
    <lineage>
        <taxon>Bacteria</taxon>
        <taxon>Pseudomonadati</taxon>
        <taxon>Pseudomonadota</taxon>
        <taxon>Gammaproteobacteria</taxon>
        <taxon>Pseudomonadales</taxon>
        <taxon>Pseudomonadaceae</taxon>
        <taxon>Pseudomonas</taxon>
    </lineage>
</organism>
<name>A0A6B7Q3C6_PSEPU</name>
<reference evidence="1" key="1">
    <citation type="submission" date="2019-08" db="EMBL/GenBank/DDBJ databases">
        <authorList>
            <person name="Zhou D."/>
            <person name="Chen F."/>
        </authorList>
    </citation>
    <scope>NUCLEOTIDE SEQUENCE</scope>
    <source>
        <strain evidence="1">150716811</strain>
        <plasmid evidence="1">p716811-VIM</plasmid>
    </source>
</reference>
<sequence length="62" mass="6619">MHKAFVTISKNTLARILSGVVLLWINQALPNATDHAVPTAAAPAAEISTNLELSVKLSIKMH</sequence>
<evidence type="ECO:0000313" key="1">
    <source>
        <dbReference type="EMBL" id="QFX76844.1"/>
    </source>
</evidence>